<reference evidence="4" key="1">
    <citation type="submission" date="2020-05" db="EMBL/GenBank/DDBJ databases">
        <authorList>
            <person name="Chiriac C."/>
            <person name="Salcher M."/>
            <person name="Ghai R."/>
            <person name="Kavagutti S V."/>
        </authorList>
    </citation>
    <scope>NUCLEOTIDE SEQUENCE</scope>
</reference>
<dbReference type="GO" id="GO:0016020">
    <property type="term" value="C:membrane"/>
    <property type="evidence" value="ECO:0007669"/>
    <property type="project" value="TreeGrafter"/>
</dbReference>
<protein>
    <submittedName>
        <fullName evidence="4">Unannotated protein</fullName>
    </submittedName>
</protein>
<dbReference type="Pfam" id="PF01522">
    <property type="entry name" value="Polysacc_deac_1"/>
    <property type="match status" value="1"/>
</dbReference>
<dbReference type="AlphaFoldDB" id="A0A6J6X0H4"/>
<dbReference type="GO" id="GO:0016810">
    <property type="term" value="F:hydrolase activity, acting on carbon-nitrogen (but not peptide) bonds"/>
    <property type="evidence" value="ECO:0007669"/>
    <property type="project" value="InterPro"/>
</dbReference>
<evidence type="ECO:0000259" key="3">
    <source>
        <dbReference type="PROSITE" id="PS51677"/>
    </source>
</evidence>
<accession>A0A6J6X0H4</accession>
<dbReference type="InterPro" id="IPR011330">
    <property type="entry name" value="Glyco_hydro/deAcase_b/a-brl"/>
</dbReference>
<sequence>MERRDFLRLASGSLASLVLGQTFPDAAHSAGLTNPIVYLPKNDLPRIAWTVDDGCSQESVRRYIELAIEKDIRLTFFVYSAMAPWRNNFDLLKPLVDSGQIQLANHTQHHRDLTQLSYAEVQKELMGCHYFIKKTYGVDARPYYRAPYGAINRSVMQAAADVGYTKPFSWSGSLADAGTIKPSRLLYHAGISIEDGGILIGHANNLVAVNNFDKLMQMVDNKNLSLVTLKDVFG</sequence>
<dbReference type="SUPFAM" id="SSF88713">
    <property type="entry name" value="Glycoside hydrolase/deacetylase"/>
    <property type="match status" value="1"/>
</dbReference>
<keyword evidence="2" id="KW-0378">Hydrolase</keyword>
<dbReference type="PANTHER" id="PTHR10587">
    <property type="entry name" value="GLYCOSYL TRANSFERASE-RELATED"/>
    <property type="match status" value="1"/>
</dbReference>
<evidence type="ECO:0000256" key="1">
    <source>
        <dbReference type="ARBA" id="ARBA00022723"/>
    </source>
</evidence>
<evidence type="ECO:0000313" key="4">
    <source>
        <dbReference type="EMBL" id="CAB4787647.1"/>
    </source>
</evidence>
<dbReference type="GO" id="GO:0005975">
    <property type="term" value="P:carbohydrate metabolic process"/>
    <property type="evidence" value="ECO:0007669"/>
    <property type="project" value="InterPro"/>
</dbReference>
<gene>
    <name evidence="4" type="ORF">UFOPK2928_01183</name>
</gene>
<proteinExistence type="predicted"/>
<dbReference type="Gene3D" id="3.20.20.370">
    <property type="entry name" value="Glycoside hydrolase/deacetylase"/>
    <property type="match status" value="1"/>
</dbReference>
<organism evidence="4">
    <name type="scientific">freshwater metagenome</name>
    <dbReference type="NCBI Taxonomy" id="449393"/>
    <lineage>
        <taxon>unclassified sequences</taxon>
        <taxon>metagenomes</taxon>
        <taxon>ecological metagenomes</taxon>
    </lineage>
</organism>
<feature type="domain" description="NodB homology" evidence="3">
    <location>
        <begin position="45"/>
        <end position="234"/>
    </location>
</feature>
<dbReference type="InterPro" id="IPR050248">
    <property type="entry name" value="Polysacc_deacetylase_ArnD"/>
</dbReference>
<dbReference type="PANTHER" id="PTHR10587:SF133">
    <property type="entry name" value="CHITIN DEACETYLASE 1-RELATED"/>
    <property type="match status" value="1"/>
</dbReference>
<dbReference type="GO" id="GO:0046872">
    <property type="term" value="F:metal ion binding"/>
    <property type="evidence" value="ECO:0007669"/>
    <property type="project" value="UniProtKB-KW"/>
</dbReference>
<dbReference type="CDD" id="cd10917">
    <property type="entry name" value="CE4_NodB_like_6s_7s"/>
    <property type="match status" value="1"/>
</dbReference>
<keyword evidence="1" id="KW-0479">Metal-binding</keyword>
<evidence type="ECO:0000256" key="2">
    <source>
        <dbReference type="ARBA" id="ARBA00022801"/>
    </source>
</evidence>
<dbReference type="PROSITE" id="PS51677">
    <property type="entry name" value="NODB"/>
    <property type="match status" value="1"/>
</dbReference>
<name>A0A6J6X0H4_9ZZZZ</name>
<dbReference type="InterPro" id="IPR002509">
    <property type="entry name" value="NODB_dom"/>
</dbReference>
<dbReference type="EMBL" id="CAEZZY010000169">
    <property type="protein sequence ID" value="CAB4787647.1"/>
    <property type="molecule type" value="Genomic_DNA"/>
</dbReference>